<dbReference type="Gramene" id="OE9A049855T1">
    <property type="protein sequence ID" value="OE9A049855C1"/>
    <property type="gene ID" value="OE9A049855"/>
</dbReference>
<evidence type="ECO:0000313" key="2">
    <source>
        <dbReference type="Proteomes" id="UP000594638"/>
    </source>
</evidence>
<dbReference type="Proteomes" id="UP000594638">
    <property type="component" value="Unassembled WGS sequence"/>
</dbReference>
<sequence>MAELPAAIPTMFVGIPSVPTSYQPLAGVHSGTISKTWSIPISSSKVSSGISYVETQQIDN</sequence>
<feature type="non-terminal residue" evidence="1">
    <location>
        <position position="60"/>
    </location>
</feature>
<gene>
    <name evidence="1" type="ORF">OLEA9_A049855</name>
</gene>
<dbReference type="EMBL" id="CACTIH010004362">
    <property type="protein sequence ID" value="CAA2990675.1"/>
    <property type="molecule type" value="Genomic_DNA"/>
</dbReference>
<accession>A0A8S0SDL5</accession>
<name>A0A8S0SDL5_OLEEU</name>
<keyword evidence="2" id="KW-1185">Reference proteome</keyword>
<organism evidence="1 2">
    <name type="scientific">Olea europaea subsp. europaea</name>
    <dbReference type="NCBI Taxonomy" id="158383"/>
    <lineage>
        <taxon>Eukaryota</taxon>
        <taxon>Viridiplantae</taxon>
        <taxon>Streptophyta</taxon>
        <taxon>Embryophyta</taxon>
        <taxon>Tracheophyta</taxon>
        <taxon>Spermatophyta</taxon>
        <taxon>Magnoliopsida</taxon>
        <taxon>eudicotyledons</taxon>
        <taxon>Gunneridae</taxon>
        <taxon>Pentapetalae</taxon>
        <taxon>asterids</taxon>
        <taxon>lamiids</taxon>
        <taxon>Lamiales</taxon>
        <taxon>Oleaceae</taxon>
        <taxon>Oleeae</taxon>
        <taxon>Olea</taxon>
    </lineage>
</organism>
<reference evidence="1 2" key="1">
    <citation type="submission" date="2019-12" db="EMBL/GenBank/DDBJ databases">
        <authorList>
            <person name="Alioto T."/>
            <person name="Alioto T."/>
            <person name="Gomez Garrido J."/>
        </authorList>
    </citation>
    <scope>NUCLEOTIDE SEQUENCE [LARGE SCALE GENOMIC DNA]</scope>
</reference>
<proteinExistence type="predicted"/>
<dbReference type="AlphaFoldDB" id="A0A8S0SDL5"/>
<evidence type="ECO:0000313" key="1">
    <source>
        <dbReference type="EMBL" id="CAA2990675.1"/>
    </source>
</evidence>
<comment type="caution">
    <text evidence="1">The sequence shown here is derived from an EMBL/GenBank/DDBJ whole genome shotgun (WGS) entry which is preliminary data.</text>
</comment>
<protein>
    <submittedName>
        <fullName evidence="1">Uncharacterized protein</fullName>
    </submittedName>
</protein>